<protein>
    <submittedName>
        <fullName evidence="1">Membrane protein</fullName>
    </submittedName>
</protein>
<reference evidence="1 2" key="1">
    <citation type="submission" date="2019-11" db="EMBL/GenBank/DDBJ databases">
        <title>Comparative genomics of hydrocarbon-degrading Desulfosarcina strains.</title>
        <authorList>
            <person name="Watanabe M."/>
            <person name="Kojima H."/>
            <person name="Fukui M."/>
        </authorList>
    </citation>
    <scope>NUCLEOTIDE SEQUENCE [LARGE SCALE GENOMIC DNA]</scope>
    <source>
        <strain evidence="1 2">PL12</strain>
    </source>
</reference>
<dbReference type="OrthoDB" id="9776275at2"/>
<proteinExistence type="predicted"/>
<dbReference type="KEGG" id="dalk:DSCA_03110"/>
<gene>
    <name evidence="1" type="ORF">DSCA_03110</name>
</gene>
<accession>A0A5K7YI13</accession>
<dbReference type="AlphaFoldDB" id="A0A5K7YI13"/>
<evidence type="ECO:0000313" key="2">
    <source>
        <dbReference type="Proteomes" id="UP000427906"/>
    </source>
</evidence>
<dbReference type="RefSeq" id="WP_155314767.1">
    <property type="nucleotide sequence ID" value="NZ_AP021874.1"/>
</dbReference>
<dbReference type="Pfam" id="PF09982">
    <property type="entry name" value="LpxR"/>
    <property type="match status" value="1"/>
</dbReference>
<organism evidence="1 2">
    <name type="scientific">Desulfosarcina alkanivorans</name>
    <dbReference type="NCBI Taxonomy" id="571177"/>
    <lineage>
        <taxon>Bacteria</taxon>
        <taxon>Pseudomonadati</taxon>
        <taxon>Thermodesulfobacteriota</taxon>
        <taxon>Desulfobacteria</taxon>
        <taxon>Desulfobacterales</taxon>
        <taxon>Desulfosarcinaceae</taxon>
        <taxon>Desulfosarcina</taxon>
    </lineage>
</organism>
<evidence type="ECO:0000313" key="1">
    <source>
        <dbReference type="EMBL" id="BBO66381.1"/>
    </source>
</evidence>
<dbReference type="InterPro" id="IPR037107">
    <property type="entry name" value="Put_OMP_sf"/>
</dbReference>
<dbReference type="InterPro" id="IPR018707">
    <property type="entry name" value="LpxR"/>
</dbReference>
<dbReference type="Proteomes" id="UP000427906">
    <property type="component" value="Chromosome"/>
</dbReference>
<dbReference type="EMBL" id="AP021874">
    <property type="protein sequence ID" value="BBO66381.1"/>
    <property type="molecule type" value="Genomic_DNA"/>
</dbReference>
<dbReference type="Gene3D" id="2.40.128.140">
    <property type="entry name" value="Outer membrane protein"/>
    <property type="match status" value="1"/>
</dbReference>
<keyword evidence="2" id="KW-1185">Reference proteome</keyword>
<sequence>MTAETVKRTAFKYLVLLMLPMSIALVFGDKPCEAAENSRTFSFYFENDLFADTDQGYTNGVKLSWISHDLTGYAESGRLPEWSLPLIRRLPFINETGLQRNVVLSIGQNMYTPEDIEAEDLLEDDRPYSGWTYFGIGLHSKNERRLDSMEIQLGMVGPASFAEQTQKLVHELVGSQRPNGWDNQIKNEPGLAVIYERKWRFLYDRDIGKLGFDVIPHIGGALGNVYTYANAGMEARLGWNIPWDFGTSLIRPSGDPNAPLNAQDPRVSSDQGFGLYVFAAADGCAVLHNIFLNGNTFTDSHSVDKKNFVADIGAGVGLIIHRFKLCYTHVLRTKEFEGQEDDQVFGSITLSFTY</sequence>
<name>A0A5K7YI13_9BACT</name>